<dbReference type="Gene3D" id="3.40.50.300">
    <property type="entry name" value="P-loop containing nucleotide triphosphate hydrolases"/>
    <property type="match status" value="1"/>
</dbReference>
<proteinExistence type="predicted"/>
<accession>A0ABW5P7K6</accession>
<evidence type="ECO:0008006" key="3">
    <source>
        <dbReference type="Google" id="ProtNLM"/>
    </source>
</evidence>
<organism evidence="1 2">
    <name type="scientific">Paenibacillus gansuensis</name>
    <dbReference type="NCBI Taxonomy" id="306542"/>
    <lineage>
        <taxon>Bacteria</taxon>
        <taxon>Bacillati</taxon>
        <taxon>Bacillota</taxon>
        <taxon>Bacilli</taxon>
        <taxon>Bacillales</taxon>
        <taxon>Paenibacillaceae</taxon>
        <taxon>Paenibacillus</taxon>
    </lineage>
</organism>
<comment type="caution">
    <text evidence="1">The sequence shown here is derived from an EMBL/GenBank/DDBJ whole genome shotgun (WGS) entry which is preliminary data.</text>
</comment>
<protein>
    <recommendedName>
        <fullName evidence="3">ATPase dynein-related AAA domain-containing protein</fullName>
    </recommendedName>
</protein>
<gene>
    <name evidence="1" type="ORF">ACFSUF_02515</name>
</gene>
<sequence length="910" mass="104870">MLKFEAARKIFTNLLDQPYDSVEVDLLNGWKLSAEVISRQTESEVPYLGSLHVPVTFRKGNEDPINFLIQMHFIRNKSIPSLEDQDDQRGGYAISIRSSKSELLFRAMQAARYEIQGDGMTVHLTTDLNSKKGDETFRHQMLQYIQQFLPLLEQLGGKRLGENQFLFATYDSTYDAFTQEQQNIFKILLLLSVFKAMIKKEIKLPISALLPEKNAAMPPSIWKIAPGKKAAFWEDALEDNNIFIGWPELGDLRQYDDKAQLRTAYLTEYKKANEPRNDMESIWSFYREIKPGDIVIANNGMKNLAGIGRITGEYTHDPEFSDFPNIRSVEWIVTTPVQLNSNAFRIPAVTRVDPRFLAEIKQAVLEQVTDGFLLWDQLFGAVPLQLSVRPSNTTLAENFHQYLNSCQFWYSFEFVSRFVTALQVKPFTILSGASGTGKTKIAQYFADYMKETEFGQSQVINSKSTSSNSPIHNDGDTFHLELYPYTFDYQRMIVTVEMLDRIDLDLTNGTEIEVRFGGQAERSLIKSQGKSVRLGFRKNFMAWLHAECKIGDQLQLKIADGGRTFHFQKEISPEILTKDATNVAFVSIRPDWLDNRGMLGYYNPITETYEPTSFLLTMLRAERHPDQPYFILLDEMNLAKVEYYFSDFLSCLESRRIDGDRLIQESLLLHQQARPIEYVDDQNRVWYIPAKLVIPQNLYVIGTVNIDETTYMFSPKVLDRANVLECGEMNLSSYWHALGDVDDSSPAWTPLRNRRALFTQDGQYHLPLYRKDFLMPENRFLLKSGVEEVLDLHRLLEEHSHAFGYRVFDEVMTYLLLYLRTNEELLTEALDAQIVQKILPKLHGNRKQIEGLLLALLEKFVGGSINGDPLSKENREKLERDDGYVYPLSGVKVYRMYKQLVQTGYTSFVC</sequence>
<dbReference type="SUPFAM" id="SSF52540">
    <property type="entry name" value="P-loop containing nucleoside triphosphate hydrolases"/>
    <property type="match status" value="1"/>
</dbReference>
<name>A0ABW5P7K6_9BACL</name>
<dbReference type="Proteomes" id="UP001597541">
    <property type="component" value="Unassembled WGS sequence"/>
</dbReference>
<evidence type="ECO:0000313" key="1">
    <source>
        <dbReference type="EMBL" id="MFD2611291.1"/>
    </source>
</evidence>
<dbReference type="RefSeq" id="WP_377599775.1">
    <property type="nucleotide sequence ID" value="NZ_JBHUME010000002.1"/>
</dbReference>
<keyword evidence="2" id="KW-1185">Reference proteome</keyword>
<reference evidence="2" key="1">
    <citation type="journal article" date="2019" name="Int. J. Syst. Evol. Microbiol.">
        <title>The Global Catalogue of Microorganisms (GCM) 10K type strain sequencing project: providing services to taxonomists for standard genome sequencing and annotation.</title>
        <authorList>
            <consortium name="The Broad Institute Genomics Platform"/>
            <consortium name="The Broad Institute Genome Sequencing Center for Infectious Disease"/>
            <person name="Wu L."/>
            <person name="Ma J."/>
        </authorList>
    </citation>
    <scope>NUCLEOTIDE SEQUENCE [LARGE SCALE GENOMIC DNA]</scope>
    <source>
        <strain evidence="2">KCTC 3950</strain>
    </source>
</reference>
<dbReference type="InterPro" id="IPR027417">
    <property type="entry name" value="P-loop_NTPase"/>
</dbReference>
<evidence type="ECO:0000313" key="2">
    <source>
        <dbReference type="Proteomes" id="UP001597541"/>
    </source>
</evidence>
<dbReference type="EMBL" id="JBHUME010000002">
    <property type="protein sequence ID" value="MFD2611291.1"/>
    <property type="molecule type" value="Genomic_DNA"/>
</dbReference>